<keyword evidence="9" id="KW-1185">Reference proteome</keyword>
<evidence type="ECO:0000256" key="6">
    <source>
        <dbReference type="PIRNR" id="PIRNR002854"/>
    </source>
</evidence>
<keyword evidence="4" id="KW-0564">Palmitate</keyword>
<dbReference type="PROSITE" id="PS51318">
    <property type="entry name" value="TAT"/>
    <property type="match status" value="1"/>
</dbReference>
<feature type="chain" id="PRO_5046790111" description="Lipoprotein" evidence="7">
    <location>
        <begin position="28"/>
        <end position="267"/>
    </location>
</feature>
<evidence type="ECO:0000256" key="3">
    <source>
        <dbReference type="ARBA" id="ARBA00023136"/>
    </source>
</evidence>
<dbReference type="Gene3D" id="3.40.190.10">
    <property type="entry name" value="Periplasmic binding protein-like II"/>
    <property type="match status" value="2"/>
</dbReference>
<organism evidence="8 9">
    <name type="scientific">Labrys neptuniae</name>
    <dbReference type="NCBI Taxonomy" id="376174"/>
    <lineage>
        <taxon>Bacteria</taxon>
        <taxon>Pseudomonadati</taxon>
        <taxon>Pseudomonadota</taxon>
        <taxon>Alphaproteobacteria</taxon>
        <taxon>Hyphomicrobiales</taxon>
        <taxon>Xanthobacteraceae</taxon>
        <taxon>Labrys</taxon>
    </lineage>
</organism>
<feature type="signal peptide" evidence="7">
    <location>
        <begin position="1"/>
        <end position="27"/>
    </location>
</feature>
<evidence type="ECO:0000313" key="9">
    <source>
        <dbReference type="Proteomes" id="UP001555786"/>
    </source>
</evidence>
<comment type="caution">
    <text evidence="8">The sequence shown here is derived from an EMBL/GenBank/DDBJ whole genome shotgun (WGS) entry which is preliminary data.</text>
</comment>
<dbReference type="InterPro" id="IPR006311">
    <property type="entry name" value="TAT_signal"/>
</dbReference>
<dbReference type="Proteomes" id="UP001555786">
    <property type="component" value="Unassembled WGS sequence"/>
</dbReference>
<protein>
    <recommendedName>
        <fullName evidence="6">Lipoprotein</fullName>
    </recommendedName>
</protein>
<sequence>MPSSLNRRSVLTLAAASLLAAPAAALASSTRIRVGATPGPMAETLEAAKPVAAKLGLDIEVIEFSDYVVPNAALDAGEIEANAFQNQPYLDNQIADRGYKIVGIAPIINSRLGVYSRRHKAWSEVPDGATIAIQNDPTNGGRTLLLLRDKGVISLRDGVGYKPIVADITANPKQLHFLEVDAAQTPRSLDDVDAAAVNANYAVTAGLDPTRQALILEELKPQYTNLIAVRAADKDKPWVPLLAQSYRSPEVRDFVLAKYKGAYVPTW</sequence>
<comment type="similarity">
    <text evidence="6">Belongs to the nlpA lipoprotein family.</text>
</comment>
<dbReference type="RefSeq" id="WP_311944152.1">
    <property type="nucleotide sequence ID" value="NZ_JAVSCS010000045.1"/>
</dbReference>
<dbReference type="InterPro" id="IPR004872">
    <property type="entry name" value="Lipoprotein_NlpA"/>
</dbReference>
<keyword evidence="3" id="KW-0472">Membrane</keyword>
<evidence type="ECO:0000313" key="8">
    <source>
        <dbReference type="EMBL" id="MEW9310389.1"/>
    </source>
</evidence>
<dbReference type="EMBL" id="JBFNQD010000026">
    <property type="protein sequence ID" value="MEW9310389.1"/>
    <property type="molecule type" value="Genomic_DNA"/>
</dbReference>
<gene>
    <name evidence="8" type="ORF">ABXS05_32925</name>
</gene>
<comment type="subcellular location">
    <subcellularLocation>
        <location evidence="1">Membrane</location>
        <topology evidence="1">Lipid-anchor</topology>
    </subcellularLocation>
</comment>
<name>A0ABV3PXR5_9HYPH</name>
<dbReference type="PANTHER" id="PTHR30429">
    <property type="entry name" value="D-METHIONINE-BINDING LIPOPROTEIN METQ"/>
    <property type="match status" value="1"/>
</dbReference>
<dbReference type="PANTHER" id="PTHR30429:SF1">
    <property type="entry name" value="D-METHIONINE-BINDING LIPOPROTEIN METQ-RELATED"/>
    <property type="match status" value="1"/>
</dbReference>
<proteinExistence type="inferred from homology"/>
<evidence type="ECO:0000256" key="2">
    <source>
        <dbReference type="ARBA" id="ARBA00022729"/>
    </source>
</evidence>
<evidence type="ECO:0000256" key="5">
    <source>
        <dbReference type="ARBA" id="ARBA00023288"/>
    </source>
</evidence>
<dbReference type="PIRSF" id="PIRSF002854">
    <property type="entry name" value="MetQ"/>
    <property type="match status" value="1"/>
</dbReference>
<keyword evidence="5 6" id="KW-0449">Lipoprotein</keyword>
<dbReference type="SUPFAM" id="SSF53850">
    <property type="entry name" value="Periplasmic binding protein-like II"/>
    <property type="match status" value="1"/>
</dbReference>
<reference evidence="8 9" key="1">
    <citation type="submission" date="2024-07" db="EMBL/GenBank/DDBJ databases">
        <title>Description of Labrys sedimenti sp. nov., isolated from a diclofenac-degrading enrichment culture.</title>
        <authorList>
            <person name="Tancsics A."/>
            <person name="Csepanyi A."/>
        </authorList>
    </citation>
    <scope>NUCLEOTIDE SEQUENCE [LARGE SCALE GENOMIC DNA]</scope>
    <source>
        <strain evidence="8 9">LMG 23578</strain>
    </source>
</reference>
<evidence type="ECO:0000256" key="7">
    <source>
        <dbReference type="SAM" id="SignalP"/>
    </source>
</evidence>
<accession>A0ABV3PXR5</accession>
<dbReference type="Pfam" id="PF03180">
    <property type="entry name" value="Lipoprotein_9"/>
    <property type="match status" value="1"/>
</dbReference>
<evidence type="ECO:0000256" key="1">
    <source>
        <dbReference type="ARBA" id="ARBA00004635"/>
    </source>
</evidence>
<keyword evidence="2 7" id="KW-0732">Signal</keyword>
<evidence type="ECO:0000256" key="4">
    <source>
        <dbReference type="ARBA" id="ARBA00023139"/>
    </source>
</evidence>